<evidence type="ECO:0000256" key="5">
    <source>
        <dbReference type="ARBA" id="ARBA00022692"/>
    </source>
</evidence>
<dbReference type="AlphaFoldDB" id="A0A6A6J5D2"/>
<evidence type="ECO:0000256" key="14">
    <source>
        <dbReference type="SAM" id="Phobius"/>
    </source>
</evidence>
<evidence type="ECO:0000256" key="2">
    <source>
        <dbReference type="ARBA" id="ARBA00015897"/>
    </source>
</evidence>
<evidence type="ECO:0000256" key="4">
    <source>
        <dbReference type="ARBA" id="ARBA00022475"/>
    </source>
</evidence>
<feature type="transmembrane region" description="Helical" evidence="14">
    <location>
        <begin position="35"/>
        <end position="57"/>
    </location>
</feature>
<keyword evidence="9" id="KW-0406">Ion transport</keyword>
<dbReference type="RefSeq" id="XP_033691687.1">
    <property type="nucleotide sequence ID" value="XM_033821439.1"/>
</dbReference>
<dbReference type="GeneID" id="54574769"/>
<keyword evidence="8 13" id="KW-0175">Coiled coil</keyword>
<proteinExistence type="predicted"/>
<dbReference type="GO" id="GO:0030171">
    <property type="term" value="F:voltage-gated proton channel activity"/>
    <property type="evidence" value="ECO:0007669"/>
    <property type="project" value="InterPro"/>
</dbReference>
<dbReference type="Gene3D" id="1.20.120.350">
    <property type="entry name" value="Voltage-gated potassium channels. Chain C"/>
    <property type="match status" value="1"/>
</dbReference>
<name>A0A6A6J5D2_9PLEO</name>
<keyword evidence="10 14" id="KW-0472">Membrane</keyword>
<dbReference type="OrthoDB" id="427456at2759"/>
<dbReference type="EMBL" id="ML987189">
    <property type="protein sequence ID" value="KAF2256683.1"/>
    <property type="molecule type" value="Genomic_DNA"/>
</dbReference>
<dbReference type="InterPro" id="IPR031846">
    <property type="entry name" value="Hvcn1"/>
</dbReference>
<keyword evidence="4" id="KW-1003">Cell membrane</keyword>
<keyword evidence="17" id="KW-1185">Reference proteome</keyword>
<accession>A0A6A6J5D2</accession>
<keyword evidence="6" id="KW-0851">Voltage-gated channel</keyword>
<evidence type="ECO:0000256" key="13">
    <source>
        <dbReference type="SAM" id="Coils"/>
    </source>
</evidence>
<reference evidence="16" key="1">
    <citation type="journal article" date="2020" name="Stud. Mycol.">
        <title>101 Dothideomycetes genomes: a test case for predicting lifestyles and emergence of pathogens.</title>
        <authorList>
            <person name="Haridas S."/>
            <person name="Albert R."/>
            <person name="Binder M."/>
            <person name="Bloem J."/>
            <person name="Labutti K."/>
            <person name="Salamov A."/>
            <person name="Andreopoulos B."/>
            <person name="Baker S."/>
            <person name="Barry K."/>
            <person name="Bills G."/>
            <person name="Bluhm B."/>
            <person name="Cannon C."/>
            <person name="Castanera R."/>
            <person name="Culley D."/>
            <person name="Daum C."/>
            <person name="Ezra D."/>
            <person name="Gonzalez J."/>
            <person name="Henrissat B."/>
            <person name="Kuo A."/>
            <person name="Liang C."/>
            <person name="Lipzen A."/>
            <person name="Lutzoni F."/>
            <person name="Magnuson J."/>
            <person name="Mondo S."/>
            <person name="Nolan M."/>
            <person name="Ohm R."/>
            <person name="Pangilinan J."/>
            <person name="Park H.-J."/>
            <person name="Ramirez L."/>
            <person name="Alfaro M."/>
            <person name="Sun H."/>
            <person name="Tritt A."/>
            <person name="Yoshinaga Y."/>
            <person name="Zwiers L.-H."/>
            <person name="Turgeon B."/>
            <person name="Goodwin S."/>
            <person name="Spatafora J."/>
            <person name="Crous P."/>
            <person name="Grigoriev I."/>
        </authorList>
    </citation>
    <scope>NUCLEOTIDE SEQUENCE</scope>
    <source>
        <strain evidence="16">CBS 122368</strain>
    </source>
</reference>
<dbReference type="InterPro" id="IPR027359">
    <property type="entry name" value="Volt_channel_dom_sf"/>
</dbReference>
<protein>
    <recommendedName>
        <fullName evidence="2">Voltage-gated hydrogen channel 1</fullName>
    </recommendedName>
    <alternativeName>
        <fullName evidence="12">Hydrogen voltage-gated channel 1</fullName>
    </alternativeName>
</protein>
<dbReference type="PANTHER" id="PTHR46480:SF1">
    <property type="entry name" value="VOLTAGE-GATED HYDROGEN CHANNEL 1"/>
    <property type="match status" value="1"/>
</dbReference>
<dbReference type="SUPFAM" id="SSF81324">
    <property type="entry name" value="Voltage-gated potassium channels"/>
    <property type="match status" value="1"/>
</dbReference>
<organism evidence="16 17">
    <name type="scientific">Trematosphaeria pertusa</name>
    <dbReference type="NCBI Taxonomy" id="390896"/>
    <lineage>
        <taxon>Eukaryota</taxon>
        <taxon>Fungi</taxon>
        <taxon>Dikarya</taxon>
        <taxon>Ascomycota</taxon>
        <taxon>Pezizomycotina</taxon>
        <taxon>Dothideomycetes</taxon>
        <taxon>Pleosporomycetidae</taxon>
        <taxon>Pleosporales</taxon>
        <taxon>Massarineae</taxon>
        <taxon>Trematosphaeriaceae</taxon>
        <taxon>Trematosphaeria</taxon>
    </lineage>
</organism>
<keyword evidence="3" id="KW-0813">Transport</keyword>
<keyword evidence="5 14" id="KW-0812">Transmembrane</keyword>
<keyword evidence="11" id="KW-0407">Ion channel</keyword>
<dbReference type="InterPro" id="IPR005821">
    <property type="entry name" value="Ion_trans_dom"/>
</dbReference>
<comment type="subcellular location">
    <subcellularLocation>
        <location evidence="1">Cell membrane</location>
        <topology evidence="1">Multi-pass membrane protein</topology>
    </subcellularLocation>
</comment>
<gene>
    <name evidence="16" type="ORF">BU26DRAFT_27559</name>
</gene>
<keyword evidence="7 14" id="KW-1133">Transmembrane helix</keyword>
<feature type="coiled-coil region" evidence="13">
    <location>
        <begin position="152"/>
        <end position="189"/>
    </location>
</feature>
<evidence type="ECO:0000256" key="9">
    <source>
        <dbReference type="ARBA" id="ARBA00023065"/>
    </source>
</evidence>
<dbReference type="Proteomes" id="UP000800094">
    <property type="component" value="Unassembled WGS sequence"/>
</dbReference>
<evidence type="ECO:0000256" key="8">
    <source>
        <dbReference type="ARBA" id="ARBA00023054"/>
    </source>
</evidence>
<dbReference type="Pfam" id="PF00520">
    <property type="entry name" value="Ion_trans"/>
    <property type="match status" value="1"/>
</dbReference>
<evidence type="ECO:0000256" key="10">
    <source>
        <dbReference type="ARBA" id="ARBA00023136"/>
    </source>
</evidence>
<evidence type="ECO:0000313" key="16">
    <source>
        <dbReference type="EMBL" id="KAF2256683.1"/>
    </source>
</evidence>
<feature type="domain" description="Ion transport" evidence="15">
    <location>
        <begin position="34"/>
        <end position="149"/>
    </location>
</feature>
<evidence type="ECO:0000256" key="12">
    <source>
        <dbReference type="ARBA" id="ARBA00031989"/>
    </source>
</evidence>
<evidence type="ECO:0000256" key="7">
    <source>
        <dbReference type="ARBA" id="ARBA00022989"/>
    </source>
</evidence>
<dbReference type="GO" id="GO:0005886">
    <property type="term" value="C:plasma membrane"/>
    <property type="evidence" value="ECO:0007669"/>
    <property type="project" value="UniProtKB-SubCell"/>
</dbReference>
<evidence type="ECO:0000256" key="6">
    <source>
        <dbReference type="ARBA" id="ARBA00022882"/>
    </source>
</evidence>
<evidence type="ECO:0000256" key="1">
    <source>
        <dbReference type="ARBA" id="ARBA00004651"/>
    </source>
</evidence>
<dbReference type="GO" id="GO:0034702">
    <property type="term" value="C:monoatomic ion channel complex"/>
    <property type="evidence" value="ECO:0007669"/>
    <property type="project" value="UniProtKB-KW"/>
</dbReference>
<evidence type="ECO:0000313" key="17">
    <source>
        <dbReference type="Proteomes" id="UP000800094"/>
    </source>
</evidence>
<sequence>MSSSPLLQPYERLCEAPERTPSFRRRLYQYFSSKTFHYSVLLLVTLDVGCMFADIIINLMTCDRKTPAADKALEVLGYVSLVFSALFMLELFASIWAFGRSYFKSKFHVFDATIIVVSFIFEVSLQGVEEELASLIVILRLMRVVKIIDEISVGAQEEMKGLEEKLMQSEKEVQELREEVEKLKKLQNEVV</sequence>
<feature type="transmembrane region" description="Helical" evidence="14">
    <location>
        <begin position="77"/>
        <end position="98"/>
    </location>
</feature>
<evidence type="ECO:0000256" key="3">
    <source>
        <dbReference type="ARBA" id="ARBA00022448"/>
    </source>
</evidence>
<evidence type="ECO:0000256" key="11">
    <source>
        <dbReference type="ARBA" id="ARBA00023303"/>
    </source>
</evidence>
<evidence type="ECO:0000259" key="15">
    <source>
        <dbReference type="Pfam" id="PF00520"/>
    </source>
</evidence>
<dbReference type="PANTHER" id="PTHR46480">
    <property type="entry name" value="F20B24.22"/>
    <property type="match status" value="1"/>
</dbReference>